<evidence type="ECO:0000313" key="3">
    <source>
        <dbReference type="EMBL" id="KAL3521532.1"/>
    </source>
</evidence>
<dbReference type="InterPro" id="IPR051091">
    <property type="entry name" value="O-Glucosyltr/Glycosyltrsf_90"/>
</dbReference>
<evidence type="ECO:0000259" key="2">
    <source>
        <dbReference type="SMART" id="SM00672"/>
    </source>
</evidence>
<sequence length="542" mass="63008">MKEQMSQMLSSLKGSGIYRHFAEKILLPWQVKKALMRSSLAMFFFIVLCIAAFVSTRLLDSSVSSITGNSQQKSIFAGITFYKYPHHETGKKYSPQIPEIIPLNCSQHVNVTKTCPANYYPSKHFYQYSEEPISQQPKCPDYFRWIHEDLWPWRETGISLEMVEAAKAKKAAFRLVIVNSTAYIVTYSHSFQTRDVFSQWGILQLLRRYPGKVPDLDLIFACGDRPNNLKQFYPNQNSKAPPPVFGYDGDDATFDIVFPDWSFWGWPEINIEPWKALSKELKEGNERSKWVDREPFAFWKGNPHVSLSRMDLLKCNLSDNQDWNLRVYAQNWRREIQEGFKNSDLASQCKHRYKIYIEGIGWSVSTKYILACDSLTLIVKQHYYDFFTRSLMPLQHYWPIRDDVKCRSIKYAVDWGNSNQQEAQAMGKAASKFIQEELSMNYVYDYMFHLLTEYAKLLTYKPTVPPQAVELCSESMACPVEGLVKKYMMDSLSAGPSDVPPCAMPPPYDPATLHSVLQRKENSIKQVQSWEKQYWDTENKQN</sequence>
<dbReference type="EMBL" id="JBJUIK010000008">
    <property type="protein sequence ID" value="KAL3521532.1"/>
    <property type="molecule type" value="Genomic_DNA"/>
</dbReference>
<keyword evidence="4" id="KW-1185">Reference proteome</keyword>
<dbReference type="InterPro" id="IPR006598">
    <property type="entry name" value="CAP10"/>
</dbReference>
<accession>A0ABD2ZQ28</accession>
<keyword evidence="1" id="KW-1133">Transmembrane helix</keyword>
<protein>
    <recommendedName>
        <fullName evidence="2">Glycosyl transferase CAP10 domain-containing protein</fullName>
    </recommendedName>
</protein>
<gene>
    <name evidence="3" type="ORF">ACH5RR_019681</name>
</gene>
<dbReference type="SMART" id="SM00672">
    <property type="entry name" value="CAP10"/>
    <property type="match status" value="1"/>
</dbReference>
<organism evidence="3 4">
    <name type="scientific">Cinchona calisaya</name>
    <dbReference type="NCBI Taxonomy" id="153742"/>
    <lineage>
        <taxon>Eukaryota</taxon>
        <taxon>Viridiplantae</taxon>
        <taxon>Streptophyta</taxon>
        <taxon>Embryophyta</taxon>
        <taxon>Tracheophyta</taxon>
        <taxon>Spermatophyta</taxon>
        <taxon>Magnoliopsida</taxon>
        <taxon>eudicotyledons</taxon>
        <taxon>Gunneridae</taxon>
        <taxon>Pentapetalae</taxon>
        <taxon>asterids</taxon>
        <taxon>lamiids</taxon>
        <taxon>Gentianales</taxon>
        <taxon>Rubiaceae</taxon>
        <taxon>Cinchonoideae</taxon>
        <taxon>Cinchoneae</taxon>
        <taxon>Cinchona</taxon>
    </lineage>
</organism>
<evidence type="ECO:0000313" key="4">
    <source>
        <dbReference type="Proteomes" id="UP001630127"/>
    </source>
</evidence>
<name>A0ABD2ZQ28_9GENT</name>
<dbReference type="PANTHER" id="PTHR12203">
    <property type="entry name" value="KDEL LYS-ASP-GLU-LEU CONTAINING - RELATED"/>
    <property type="match status" value="1"/>
</dbReference>
<feature type="domain" description="Glycosyl transferase CAP10" evidence="2">
    <location>
        <begin position="212"/>
        <end position="461"/>
    </location>
</feature>
<dbReference type="AlphaFoldDB" id="A0ABD2ZQ28"/>
<dbReference type="PANTHER" id="PTHR12203:SF99">
    <property type="entry name" value="OS04G0534100 PROTEIN"/>
    <property type="match status" value="1"/>
</dbReference>
<keyword evidence="1" id="KW-0812">Transmembrane</keyword>
<feature type="transmembrane region" description="Helical" evidence="1">
    <location>
        <begin position="40"/>
        <end position="59"/>
    </location>
</feature>
<reference evidence="3 4" key="1">
    <citation type="submission" date="2024-11" db="EMBL/GenBank/DDBJ databases">
        <title>A near-complete genome assembly of Cinchona calisaya.</title>
        <authorList>
            <person name="Lian D.C."/>
            <person name="Zhao X.W."/>
            <person name="Wei L."/>
        </authorList>
    </citation>
    <scope>NUCLEOTIDE SEQUENCE [LARGE SCALE GENOMIC DNA]</scope>
    <source>
        <tissue evidence="3">Nenye</tissue>
    </source>
</reference>
<evidence type="ECO:0000256" key="1">
    <source>
        <dbReference type="SAM" id="Phobius"/>
    </source>
</evidence>
<comment type="caution">
    <text evidence="3">The sequence shown here is derived from an EMBL/GenBank/DDBJ whole genome shotgun (WGS) entry which is preliminary data.</text>
</comment>
<dbReference type="Pfam" id="PF05686">
    <property type="entry name" value="Glyco_transf_90"/>
    <property type="match status" value="1"/>
</dbReference>
<proteinExistence type="predicted"/>
<dbReference type="Proteomes" id="UP001630127">
    <property type="component" value="Unassembled WGS sequence"/>
</dbReference>
<keyword evidence="1" id="KW-0472">Membrane</keyword>